<evidence type="ECO:0000256" key="1">
    <source>
        <dbReference type="SAM" id="Phobius"/>
    </source>
</evidence>
<sequence length="475" mass="56776">MYEFQVLDSRQQFLSPFLLKEGKIESLVERLLMEDYLFFDLENDDYQDRFYGNTKLSHRAMENYFMPYIESILFPKSLEAFDSVRRFSKAVDQKCTLKSADFEVDFIIDSMDVYIFPYHIGLVNLRVRIPGNLTNNEVYTFSEKFRNLVPRDEHNKEISIQCDENTHDHAKDFIFNNLLKPFKRYMENHTPDFPTYYGSLPFYMDERMFVVSYIQSDPEHEISKTDLYRAGELNGYNQDGEEYIGATNEDYVKRYYKSYVYDRWASNTFYVATDSHFVCITKEQGNLAERKLREMYGDYFYTLLMLWYYRLMLLKLNHEHSQIEIEKDHSKVNLLTIMISDFSAKYYFPELSSNTSGREIANLLRNAFNIERLYSEVDATLSRLFKKQEKLEGNQINALLQILTIYTVISGIYGMNLVIDDLSGNINWSKFMEFSFFEWIVVFVTITGIVLSFIMGYYFLKRWVLERRSKKRKMY</sequence>
<evidence type="ECO:0008006" key="4">
    <source>
        <dbReference type="Google" id="ProtNLM"/>
    </source>
</evidence>
<dbReference type="Proteomes" id="UP001597221">
    <property type="component" value="Unassembled WGS sequence"/>
</dbReference>
<evidence type="ECO:0000313" key="3">
    <source>
        <dbReference type="Proteomes" id="UP001597221"/>
    </source>
</evidence>
<keyword evidence="1" id="KW-0812">Transmembrane</keyword>
<organism evidence="2 3">
    <name type="scientific">Oceanobacillus luteolus</name>
    <dbReference type="NCBI Taxonomy" id="1274358"/>
    <lineage>
        <taxon>Bacteria</taxon>
        <taxon>Bacillati</taxon>
        <taxon>Bacillota</taxon>
        <taxon>Bacilli</taxon>
        <taxon>Bacillales</taxon>
        <taxon>Bacillaceae</taxon>
        <taxon>Oceanobacillus</taxon>
    </lineage>
</organism>
<dbReference type="EMBL" id="JBHUDE010000158">
    <property type="protein sequence ID" value="MFD1609492.1"/>
    <property type="molecule type" value="Genomic_DNA"/>
</dbReference>
<feature type="transmembrane region" description="Helical" evidence="1">
    <location>
        <begin position="439"/>
        <end position="460"/>
    </location>
</feature>
<name>A0ABW4HW95_9BACI</name>
<gene>
    <name evidence="2" type="ORF">ACFSBH_17890</name>
</gene>
<comment type="caution">
    <text evidence="2">The sequence shown here is derived from an EMBL/GenBank/DDBJ whole genome shotgun (WGS) entry which is preliminary data.</text>
</comment>
<dbReference type="RefSeq" id="WP_251515123.1">
    <property type="nucleotide sequence ID" value="NZ_JAMBON010000023.1"/>
</dbReference>
<feature type="transmembrane region" description="Helical" evidence="1">
    <location>
        <begin position="396"/>
        <end position="419"/>
    </location>
</feature>
<keyword evidence="1" id="KW-1133">Transmembrane helix</keyword>
<accession>A0ABW4HW95</accession>
<evidence type="ECO:0000313" key="2">
    <source>
        <dbReference type="EMBL" id="MFD1609492.1"/>
    </source>
</evidence>
<feature type="transmembrane region" description="Helical" evidence="1">
    <location>
        <begin position="299"/>
        <end position="317"/>
    </location>
</feature>
<reference evidence="3" key="1">
    <citation type="journal article" date="2019" name="Int. J. Syst. Evol. Microbiol.">
        <title>The Global Catalogue of Microorganisms (GCM) 10K type strain sequencing project: providing services to taxonomists for standard genome sequencing and annotation.</title>
        <authorList>
            <consortium name="The Broad Institute Genomics Platform"/>
            <consortium name="The Broad Institute Genome Sequencing Center for Infectious Disease"/>
            <person name="Wu L."/>
            <person name="Ma J."/>
        </authorList>
    </citation>
    <scope>NUCLEOTIDE SEQUENCE [LARGE SCALE GENOMIC DNA]</scope>
    <source>
        <strain evidence="3">CGMCC 1.12376</strain>
    </source>
</reference>
<keyword evidence="3" id="KW-1185">Reference proteome</keyword>
<proteinExistence type="predicted"/>
<protein>
    <recommendedName>
        <fullName evidence="4">Group-specific protein</fullName>
    </recommendedName>
</protein>
<keyword evidence="1" id="KW-0472">Membrane</keyword>